<dbReference type="SUPFAM" id="SSF50104">
    <property type="entry name" value="Translation proteins SH3-like domain"/>
    <property type="match status" value="1"/>
</dbReference>
<evidence type="ECO:0000256" key="1">
    <source>
        <dbReference type="ARBA" id="ARBA00004496"/>
    </source>
</evidence>
<evidence type="ECO:0000256" key="4">
    <source>
        <dbReference type="ARBA" id="ARBA00022490"/>
    </source>
</evidence>
<dbReference type="FunFam" id="2.30.30.30:FF:000003">
    <property type="entry name" value="Elongation factor P"/>
    <property type="match status" value="1"/>
</dbReference>
<accession>A0A382JVM2</accession>
<comment type="similarity">
    <text evidence="3">Belongs to the elongation factor P family.</text>
</comment>
<reference evidence="8" key="1">
    <citation type="submission" date="2018-05" db="EMBL/GenBank/DDBJ databases">
        <authorList>
            <person name="Lanie J.A."/>
            <person name="Ng W.-L."/>
            <person name="Kazmierczak K.M."/>
            <person name="Andrzejewski T.M."/>
            <person name="Davidsen T.M."/>
            <person name="Wayne K.J."/>
            <person name="Tettelin H."/>
            <person name="Glass J.I."/>
            <person name="Rusch D."/>
            <person name="Podicherti R."/>
            <person name="Tsui H.-C.T."/>
            <person name="Winkler M.E."/>
        </authorList>
    </citation>
    <scope>NUCLEOTIDE SEQUENCE</scope>
</reference>
<dbReference type="GO" id="GO:0003746">
    <property type="term" value="F:translation elongation factor activity"/>
    <property type="evidence" value="ECO:0007669"/>
    <property type="project" value="UniProtKB-KW"/>
</dbReference>
<dbReference type="InterPro" id="IPR001059">
    <property type="entry name" value="Transl_elong_P/YeiP_cen"/>
</dbReference>
<dbReference type="InterPro" id="IPR020599">
    <property type="entry name" value="Transl_elong_fac_P/YeiP"/>
</dbReference>
<dbReference type="EMBL" id="UINC01076489">
    <property type="protein sequence ID" value="SVC15715.1"/>
    <property type="molecule type" value="Genomic_DNA"/>
</dbReference>
<dbReference type="Pfam" id="PF01132">
    <property type="entry name" value="EFP"/>
    <property type="match status" value="1"/>
</dbReference>
<dbReference type="Pfam" id="PF09285">
    <property type="entry name" value="Elong-fact-P_C"/>
    <property type="match status" value="1"/>
</dbReference>
<protein>
    <recommendedName>
        <fullName evidence="7">Translation elongation factor P/YeiP central domain-containing protein</fullName>
    </recommendedName>
</protein>
<evidence type="ECO:0000256" key="3">
    <source>
        <dbReference type="ARBA" id="ARBA00009479"/>
    </source>
</evidence>
<dbReference type="Gene3D" id="2.30.30.30">
    <property type="match status" value="1"/>
</dbReference>
<evidence type="ECO:0000259" key="7">
    <source>
        <dbReference type="SMART" id="SM01185"/>
    </source>
</evidence>
<evidence type="ECO:0000313" key="8">
    <source>
        <dbReference type="EMBL" id="SVC15715.1"/>
    </source>
</evidence>
<dbReference type="HAMAP" id="MF_00141">
    <property type="entry name" value="EF_P"/>
    <property type="match status" value="1"/>
</dbReference>
<dbReference type="SMART" id="SM01185">
    <property type="entry name" value="EFP"/>
    <property type="match status" value="1"/>
</dbReference>
<dbReference type="Pfam" id="PF08207">
    <property type="entry name" value="EFP_N"/>
    <property type="match status" value="1"/>
</dbReference>
<feature type="non-terminal residue" evidence="8">
    <location>
        <position position="155"/>
    </location>
</feature>
<dbReference type="InterPro" id="IPR008991">
    <property type="entry name" value="Translation_prot_SH3-like_sf"/>
</dbReference>
<name>A0A382JVM2_9ZZZZ</name>
<keyword evidence="4" id="KW-0963">Cytoplasm</keyword>
<dbReference type="CDD" id="cd04470">
    <property type="entry name" value="S1_EF-P_repeat_1"/>
    <property type="match status" value="1"/>
</dbReference>
<comment type="pathway">
    <text evidence="2">Protein biosynthesis; polypeptide chain elongation.</text>
</comment>
<dbReference type="GO" id="GO:0043043">
    <property type="term" value="P:peptide biosynthetic process"/>
    <property type="evidence" value="ECO:0007669"/>
    <property type="project" value="InterPro"/>
</dbReference>
<dbReference type="PANTHER" id="PTHR30053:SF14">
    <property type="entry name" value="TRANSLATION ELONGATION FACTOR KOW-LIKE DOMAIN-CONTAINING PROTEIN"/>
    <property type="match status" value="1"/>
</dbReference>
<dbReference type="GO" id="GO:0005737">
    <property type="term" value="C:cytoplasm"/>
    <property type="evidence" value="ECO:0007669"/>
    <property type="project" value="UniProtKB-SubCell"/>
</dbReference>
<organism evidence="8">
    <name type="scientific">marine metagenome</name>
    <dbReference type="NCBI Taxonomy" id="408172"/>
    <lineage>
        <taxon>unclassified sequences</taxon>
        <taxon>metagenomes</taxon>
        <taxon>ecological metagenomes</taxon>
    </lineage>
</organism>
<keyword evidence="6" id="KW-0648">Protein biosynthesis</keyword>
<dbReference type="FunFam" id="2.40.50.140:FF:000009">
    <property type="entry name" value="Elongation factor P"/>
    <property type="match status" value="1"/>
</dbReference>
<dbReference type="AlphaFoldDB" id="A0A382JVM2"/>
<keyword evidence="5" id="KW-0251">Elongation factor</keyword>
<gene>
    <name evidence="8" type="ORF">METZ01_LOCUS268569</name>
</gene>
<dbReference type="PIRSF" id="PIRSF005901">
    <property type="entry name" value="EF-P"/>
    <property type="match status" value="1"/>
</dbReference>
<sequence length="155" mass="17635">MKILGNEIKPGMIIEHKDDLWSVLKTQHVKPGKGGAFNQVELKSIQKGTKLNERFRSSDTVEKAVVDEKKFNFLYEDENNCHFMNQINFEQIQINKKLIGEKSKLLKENMEVNLQFHEDEPLSVDLPSSVELKIETTDAAIKGQTASSSYKPATL</sequence>
<dbReference type="PANTHER" id="PTHR30053">
    <property type="entry name" value="ELONGATION FACTOR P"/>
    <property type="match status" value="1"/>
</dbReference>
<dbReference type="UniPathway" id="UPA00345"/>
<dbReference type="InterPro" id="IPR012340">
    <property type="entry name" value="NA-bd_OB-fold"/>
</dbReference>
<dbReference type="NCBIfam" id="TIGR00038">
    <property type="entry name" value="efp"/>
    <property type="match status" value="1"/>
</dbReference>
<proteinExistence type="inferred from homology"/>
<evidence type="ECO:0000256" key="5">
    <source>
        <dbReference type="ARBA" id="ARBA00022768"/>
    </source>
</evidence>
<dbReference type="NCBIfam" id="NF001810">
    <property type="entry name" value="PRK00529.1"/>
    <property type="match status" value="1"/>
</dbReference>
<dbReference type="InterPro" id="IPR015365">
    <property type="entry name" value="Elong-fact-P_C"/>
</dbReference>
<evidence type="ECO:0000256" key="6">
    <source>
        <dbReference type="ARBA" id="ARBA00022917"/>
    </source>
</evidence>
<dbReference type="InterPro" id="IPR014722">
    <property type="entry name" value="Rib_uL2_dom2"/>
</dbReference>
<dbReference type="InterPro" id="IPR011768">
    <property type="entry name" value="Transl_elongation_fac_P"/>
</dbReference>
<dbReference type="Gene3D" id="2.40.50.140">
    <property type="entry name" value="Nucleic acid-binding proteins"/>
    <property type="match status" value="1"/>
</dbReference>
<feature type="domain" description="Translation elongation factor P/YeiP central" evidence="7">
    <location>
        <begin position="68"/>
        <end position="122"/>
    </location>
</feature>
<evidence type="ECO:0000256" key="2">
    <source>
        <dbReference type="ARBA" id="ARBA00004815"/>
    </source>
</evidence>
<dbReference type="InterPro" id="IPR013185">
    <property type="entry name" value="Transl_elong_KOW-like"/>
</dbReference>
<comment type="subcellular location">
    <subcellularLocation>
        <location evidence="1">Cytoplasm</location>
    </subcellularLocation>
</comment>
<dbReference type="SUPFAM" id="SSF50249">
    <property type="entry name" value="Nucleic acid-binding proteins"/>
    <property type="match status" value="1"/>
</dbReference>